<organism evidence="1">
    <name type="scientific">Streptomyces pristinaespiralis</name>
    <dbReference type="NCBI Taxonomy" id="38300"/>
    <lineage>
        <taxon>Bacteria</taxon>
        <taxon>Bacillati</taxon>
        <taxon>Actinomycetota</taxon>
        <taxon>Actinomycetes</taxon>
        <taxon>Kitasatosporales</taxon>
        <taxon>Streptomycetaceae</taxon>
        <taxon>Streptomyces</taxon>
    </lineage>
</organism>
<sequence>MSDIPRLALLRFLRRVQEQQLAQTDRWIAEEERRTSLAAQRVRRTAPRDPGFVISHGIGAGRRPFEVHVGDCRMAQRTKPVTPAEARELLAEGVEPCQFCRPDSELGML</sequence>
<protein>
    <submittedName>
        <fullName evidence="1">Uncharacterized protein</fullName>
    </submittedName>
</protein>
<dbReference type="RefSeq" id="WP_037774841.1">
    <property type="nucleotide sequence ID" value="NZ_CP011340.1"/>
</dbReference>
<dbReference type="InterPro" id="IPR046200">
    <property type="entry name" value="DUF6233"/>
</dbReference>
<dbReference type="Pfam" id="PF19746">
    <property type="entry name" value="DUF6233"/>
    <property type="match status" value="1"/>
</dbReference>
<dbReference type="PATRIC" id="fig|38300.4.peg.5526"/>
<gene>
    <name evidence="1" type="ORF">SPRI_5271</name>
</gene>
<dbReference type="KEGG" id="spri:SPRI_5271"/>
<evidence type="ECO:0000313" key="1">
    <source>
        <dbReference type="EMBL" id="ALC23577.1"/>
    </source>
</evidence>
<name>A0A0M4DDT6_STRPR</name>
<dbReference type="AlphaFoldDB" id="A0A0M4DDT6"/>
<accession>A0A0M4DDT6</accession>
<dbReference type="GeneID" id="97238630"/>
<reference evidence="1 2" key="1">
    <citation type="submission" date="2015-08" db="EMBL/GenBank/DDBJ databases">
        <title>Genome sequence of the pristinamycin over-producing bacterium Streptomyces pristinaespiralis HCCB10218.</title>
        <authorList>
            <person name="Tian J."/>
            <person name="Yang J."/>
            <person name="Li L."/>
            <person name="Ruan L."/>
            <person name="Wei W."/>
            <person name="Zheng G."/>
            <person name="Wei Z."/>
            <person name="Yang S."/>
            <person name="Ge M."/>
            <person name="Jiang W."/>
            <person name="Lu Y."/>
        </authorList>
    </citation>
    <scope>NUCLEOTIDE SEQUENCE [LARGE SCALE GENOMIC DNA]</scope>
    <source>
        <strain evidence="1 2">HCCB 10218</strain>
    </source>
</reference>
<dbReference type="EMBL" id="CP011340">
    <property type="protein sequence ID" value="ALC23577.1"/>
    <property type="molecule type" value="Genomic_DNA"/>
</dbReference>
<dbReference type="Proteomes" id="UP000060513">
    <property type="component" value="Chromosome"/>
</dbReference>
<evidence type="ECO:0000313" key="2">
    <source>
        <dbReference type="Proteomes" id="UP000060513"/>
    </source>
</evidence>
<proteinExistence type="predicted"/>